<accession>A0A930YLU3</accession>
<protein>
    <submittedName>
        <fullName evidence="2">Maleylpyruvate isomerase family mycothiol-dependent enzyme</fullName>
    </submittedName>
</protein>
<dbReference type="InterPro" id="IPR024344">
    <property type="entry name" value="MDMPI_metal-binding"/>
</dbReference>
<evidence type="ECO:0000313" key="3">
    <source>
        <dbReference type="Proteomes" id="UP000660668"/>
    </source>
</evidence>
<feature type="domain" description="Mycothiol-dependent maleylpyruvate isomerase metal-binding" evidence="1">
    <location>
        <begin position="33"/>
        <end position="153"/>
    </location>
</feature>
<evidence type="ECO:0000313" key="2">
    <source>
        <dbReference type="EMBL" id="MBF4767429.1"/>
    </source>
</evidence>
<organism evidence="2 3">
    <name type="scientific">Nocardioides agariphilus</name>
    <dbReference type="NCBI Taxonomy" id="433664"/>
    <lineage>
        <taxon>Bacteria</taxon>
        <taxon>Bacillati</taxon>
        <taxon>Actinomycetota</taxon>
        <taxon>Actinomycetes</taxon>
        <taxon>Propionibacteriales</taxon>
        <taxon>Nocardioidaceae</taxon>
        <taxon>Nocardioides</taxon>
    </lineage>
</organism>
<sequence length="204" mass="21509">MHFDWDQSRQAFHDAAGWYLAVTGRVGDRWDEPGLGEWTVRDLVGHTSRSFVTVETYLAQPADTVTLETAGDYIRAASVVARGPEVAQRGRDAAAALGPDPVAAVSGIGARVRHLVDDCTGQELMTTIVGGMRLGDYLPTRTFELAVHTADLAVALGEPLDVPASAARQALAVVADIAVSEGKAGPLLLQATGRTGLPEGFSVF</sequence>
<dbReference type="Proteomes" id="UP000660668">
    <property type="component" value="Unassembled WGS sequence"/>
</dbReference>
<gene>
    <name evidence="2" type="ORF">ISU10_06575</name>
</gene>
<dbReference type="GO" id="GO:0016853">
    <property type="term" value="F:isomerase activity"/>
    <property type="evidence" value="ECO:0007669"/>
    <property type="project" value="UniProtKB-KW"/>
</dbReference>
<comment type="caution">
    <text evidence="2">The sequence shown here is derived from an EMBL/GenBank/DDBJ whole genome shotgun (WGS) entry which is preliminary data.</text>
</comment>
<dbReference type="RefSeq" id="WP_194695565.1">
    <property type="nucleotide sequence ID" value="NZ_JADKPO010000006.1"/>
</dbReference>
<dbReference type="AlphaFoldDB" id="A0A930YLU3"/>
<keyword evidence="3" id="KW-1185">Reference proteome</keyword>
<reference evidence="2" key="1">
    <citation type="submission" date="2020-11" db="EMBL/GenBank/DDBJ databases">
        <title>Nocardioides cynanchi sp. nov., isolated from soil of rhizosphere of Cynanchum wilfordii.</title>
        <authorList>
            <person name="Lee J.-S."/>
            <person name="Suh M.K."/>
            <person name="Kim J.-S."/>
        </authorList>
    </citation>
    <scope>NUCLEOTIDE SEQUENCE</scope>
    <source>
        <strain evidence="2">KCTC 19276</strain>
    </source>
</reference>
<dbReference type="NCBIfam" id="TIGR03083">
    <property type="entry name" value="maleylpyruvate isomerase family mycothiol-dependent enzyme"/>
    <property type="match status" value="1"/>
</dbReference>
<dbReference type="InterPro" id="IPR034660">
    <property type="entry name" value="DinB/YfiT-like"/>
</dbReference>
<evidence type="ECO:0000259" key="1">
    <source>
        <dbReference type="Pfam" id="PF11716"/>
    </source>
</evidence>
<dbReference type="Gene3D" id="1.20.120.450">
    <property type="entry name" value="dinb family like domain"/>
    <property type="match status" value="1"/>
</dbReference>
<dbReference type="Pfam" id="PF11716">
    <property type="entry name" value="MDMPI_N"/>
    <property type="match status" value="1"/>
</dbReference>
<name>A0A930YLU3_9ACTN</name>
<dbReference type="GO" id="GO:0046872">
    <property type="term" value="F:metal ion binding"/>
    <property type="evidence" value="ECO:0007669"/>
    <property type="project" value="InterPro"/>
</dbReference>
<keyword evidence="2" id="KW-0413">Isomerase</keyword>
<dbReference type="SUPFAM" id="SSF109854">
    <property type="entry name" value="DinB/YfiT-like putative metalloenzymes"/>
    <property type="match status" value="1"/>
</dbReference>
<proteinExistence type="predicted"/>
<dbReference type="EMBL" id="JADKPO010000006">
    <property type="protein sequence ID" value="MBF4767429.1"/>
    <property type="molecule type" value="Genomic_DNA"/>
</dbReference>
<dbReference type="InterPro" id="IPR017517">
    <property type="entry name" value="Maleyloyr_isom"/>
</dbReference>